<comment type="subcellular location">
    <subcellularLocation>
        <location evidence="1">Cell membrane</location>
        <topology evidence="1">Multi-pass membrane protein</topology>
    </subcellularLocation>
</comment>
<feature type="transmembrane region" description="Helical" evidence="8">
    <location>
        <begin position="116"/>
        <end position="134"/>
    </location>
</feature>
<evidence type="ECO:0000256" key="7">
    <source>
        <dbReference type="ARBA" id="ARBA00023136"/>
    </source>
</evidence>
<keyword evidence="3" id="KW-0813">Transport</keyword>
<feature type="transmembrane region" description="Helical" evidence="8">
    <location>
        <begin position="86"/>
        <end position="110"/>
    </location>
</feature>
<keyword evidence="7 8" id="KW-0472">Membrane</keyword>
<feature type="domain" description="Major facilitator superfamily (MFS) profile" evidence="9">
    <location>
        <begin position="21"/>
        <end position="509"/>
    </location>
</feature>
<feature type="transmembrane region" description="Helical" evidence="8">
    <location>
        <begin position="146"/>
        <end position="167"/>
    </location>
</feature>
<reference evidence="10 11" key="1">
    <citation type="submission" date="2014-11" db="EMBL/GenBank/DDBJ databases">
        <title>Genomics and ecophysiology of heterotrophic nitrogen fixing bacteria isolated from estuarine surface water.</title>
        <authorList>
            <person name="Bentzon-Tilia M."/>
            <person name="Severin I."/>
            <person name="Hansen L.H."/>
            <person name="Riemann L."/>
        </authorList>
    </citation>
    <scope>NUCLEOTIDE SEQUENCE [LARGE SCALE GENOMIC DNA]</scope>
    <source>
        <strain evidence="10 11">BAL398</strain>
    </source>
</reference>
<protein>
    <submittedName>
        <fullName evidence="10">DSBA oxidoreductase</fullName>
    </submittedName>
</protein>
<dbReference type="Gene3D" id="1.20.1250.20">
    <property type="entry name" value="MFS general substrate transporter like domains"/>
    <property type="match status" value="1"/>
</dbReference>
<dbReference type="OrthoDB" id="9812221at2"/>
<evidence type="ECO:0000256" key="1">
    <source>
        <dbReference type="ARBA" id="ARBA00004651"/>
    </source>
</evidence>
<feature type="transmembrane region" description="Helical" evidence="8">
    <location>
        <begin position="173"/>
        <end position="196"/>
    </location>
</feature>
<sequence length="516" mass="55056">MTGPAEASSTPQRADLTAWLAVGAGTIGALMATLDISIVNASLPQIQGEVGASESEGTWISTAYLVAEIIMIPLAGWFERLLSLRIFLLVVTVGFVLSSMLCGTSTTLVSMITGRIGQGFAGGAMIPTALTIVAKRLPPDQRPIGIALFGLTAVLGPVLGPIIGGWLTENVSWHYAFFLNLPVGIGLVGLLLLGLPFERMHWREVAQADWLGIIGMAIGLGCLTVVLEEGQRERWFESNFIILLSLASLLGFGLLTAGQLVSRNPVIDLRIIFQRSFGGVFLMSLVVGGALYGILYLIPQFLSKIAGYNAEQAGYVALLSGIPTLLMMPLFPFLVRRLDVRIAIGFGLFLYGISCLLNAGLSPESSGIDFLFAQILRGFAQFFTLVFLNQAATSSVSQDKVEDASGLFNAARNLGGSMALAMISTLQERRTTLHVDRISEALSGNSVRVQELIAGFGARVEDVQRGMQALGQAIRLQATVITFSDQFFVLGVILLVTIPLVVLLRPLPKDAGVSVG</sequence>
<dbReference type="InterPro" id="IPR036259">
    <property type="entry name" value="MFS_trans_sf"/>
</dbReference>
<comment type="caution">
    <text evidence="10">The sequence shown here is derived from an EMBL/GenBank/DDBJ whole genome shotgun (WGS) entry which is preliminary data.</text>
</comment>
<feature type="transmembrane region" description="Helical" evidence="8">
    <location>
        <begin position="487"/>
        <end position="507"/>
    </location>
</feature>
<evidence type="ECO:0000256" key="8">
    <source>
        <dbReference type="SAM" id="Phobius"/>
    </source>
</evidence>
<evidence type="ECO:0000259" key="9">
    <source>
        <dbReference type="PROSITE" id="PS50850"/>
    </source>
</evidence>
<feature type="transmembrane region" description="Helical" evidence="8">
    <location>
        <begin position="239"/>
        <end position="257"/>
    </location>
</feature>
<comment type="similarity">
    <text evidence="2">Belongs to the major facilitator superfamily. EmrB family.</text>
</comment>
<dbReference type="PANTHER" id="PTHR42718:SF9">
    <property type="entry name" value="MAJOR FACILITATOR SUPERFAMILY MULTIDRUG TRANSPORTER MFSC"/>
    <property type="match status" value="1"/>
</dbReference>
<dbReference type="Proteomes" id="UP000032515">
    <property type="component" value="Unassembled WGS sequence"/>
</dbReference>
<name>A0A0D7F3E0_RHOPL</name>
<evidence type="ECO:0000256" key="2">
    <source>
        <dbReference type="ARBA" id="ARBA00008537"/>
    </source>
</evidence>
<dbReference type="GO" id="GO:0022857">
    <property type="term" value="F:transmembrane transporter activity"/>
    <property type="evidence" value="ECO:0007669"/>
    <property type="project" value="InterPro"/>
</dbReference>
<evidence type="ECO:0000256" key="4">
    <source>
        <dbReference type="ARBA" id="ARBA00022475"/>
    </source>
</evidence>
<feature type="transmembrane region" description="Helical" evidence="8">
    <location>
        <begin position="59"/>
        <end position="79"/>
    </location>
</feature>
<dbReference type="GO" id="GO:0005886">
    <property type="term" value="C:plasma membrane"/>
    <property type="evidence" value="ECO:0007669"/>
    <property type="project" value="UniProtKB-SubCell"/>
</dbReference>
<dbReference type="AlphaFoldDB" id="A0A0D7F3E0"/>
<dbReference type="RefSeq" id="WP_044405760.1">
    <property type="nucleotide sequence ID" value="NZ_JXXE01000066.1"/>
</dbReference>
<feature type="transmembrane region" description="Helical" evidence="8">
    <location>
        <begin position="277"/>
        <end position="298"/>
    </location>
</feature>
<dbReference type="Gene3D" id="1.20.1720.10">
    <property type="entry name" value="Multidrug resistance protein D"/>
    <property type="match status" value="1"/>
</dbReference>
<dbReference type="NCBIfam" id="TIGR00711">
    <property type="entry name" value="efflux_EmrB"/>
    <property type="match status" value="1"/>
</dbReference>
<dbReference type="InterPro" id="IPR004638">
    <property type="entry name" value="EmrB-like"/>
</dbReference>
<proteinExistence type="inferred from homology"/>
<evidence type="ECO:0000313" key="11">
    <source>
        <dbReference type="Proteomes" id="UP000032515"/>
    </source>
</evidence>
<dbReference type="PATRIC" id="fig|1076.23.peg.6240"/>
<keyword evidence="5 8" id="KW-0812">Transmembrane</keyword>
<evidence type="ECO:0000313" key="10">
    <source>
        <dbReference type="EMBL" id="KIZ47589.1"/>
    </source>
</evidence>
<dbReference type="CDD" id="cd17503">
    <property type="entry name" value="MFS_LmrB_MDR_like"/>
    <property type="match status" value="1"/>
</dbReference>
<dbReference type="InterPro" id="IPR011701">
    <property type="entry name" value="MFS"/>
</dbReference>
<organism evidence="10 11">
    <name type="scientific">Rhodopseudomonas palustris</name>
    <dbReference type="NCBI Taxonomy" id="1076"/>
    <lineage>
        <taxon>Bacteria</taxon>
        <taxon>Pseudomonadati</taxon>
        <taxon>Pseudomonadota</taxon>
        <taxon>Alphaproteobacteria</taxon>
        <taxon>Hyphomicrobiales</taxon>
        <taxon>Nitrobacteraceae</taxon>
        <taxon>Rhodopseudomonas</taxon>
    </lineage>
</organism>
<dbReference type="EMBL" id="JXXE01000066">
    <property type="protein sequence ID" value="KIZ47589.1"/>
    <property type="molecule type" value="Genomic_DNA"/>
</dbReference>
<accession>A0A0D7F3E0</accession>
<feature type="transmembrane region" description="Helical" evidence="8">
    <location>
        <begin position="208"/>
        <end position="227"/>
    </location>
</feature>
<evidence type="ECO:0000256" key="3">
    <source>
        <dbReference type="ARBA" id="ARBA00022448"/>
    </source>
</evidence>
<keyword evidence="6 8" id="KW-1133">Transmembrane helix</keyword>
<evidence type="ECO:0000256" key="5">
    <source>
        <dbReference type="ARBA" id="ARBA00022692"/>
    </source>
</evidence>
<feature type="transmembrane region" description="Helical" evidence="8">
    <location>
        <begin position="313"/>
        <end position="335"/>
    </location>
</feature>
<evidence type="ECO:0000256" key="6">
    <source>
        <dbReference type="ARBA" id="ARBA00022989"/>
    </source>
</evidence>
<dbReference type="SUPFAM" id="SSF103473">
    <property type="entry name" value="MFS general substrate transporter"/>
    <property type="match status" value="1"/>
</dbReference>
<gene>
    <name evidence="10" type="ORF">OO17_03565</name>
</gene>
<dbReference type="PANTHER" id="PTHR42718">
    <property type="entry name" value="MAJOR FACILITATOR SUPERFAMILY MULTIDRUG TRANSPORTER MFSC"/>
    <property type="match status" value="1"/>
</dbReference>
<keyword evidence="4" id="KW-1003">Cell membrane</keyword>
<feature type="transmembrane region" description="Helical" evidence="8">
    <location>
        <begin position="16"/>
        <end position="39"/>
    </location>
</feature>
<dbReference type="InterPro" id="IPR020846">
    <property type="entry name" value="MFS_dom"/>
</dbReference>
<feature type="transmembrane region" description="Helical" evidence="8">
    <location>
        <begin position="367"/>
        <end position="388"/>
    </location>
</feature>
<feature type="transmembrane region" description="Helical" evidence="8">
    <location>
        <begin position="342"/>
        <end position="361"/>
    </location>
</feature>
<dbReference type="PROSITE" id="PS50850">
    <property type="entry name" value="MFS"/>
    <property type="match status" value="1"/>
</dbReference>
<dbReference type="Pfam" id="PF07690">
    <property type="entry name" value="MFS_1"/>
    <property type="match status" value="1"/>
</dbReference>